<name>A0ABT6GIM9_9PROT</name>
<dbReference type="InterPro" id="IPR002901">
    <property type="entry name" value="MGlyc_endo_b_GlcNAc-like_dom"/>
</dbReference>
<dbReference type="EMBL" id="JARSBO010000017">
    <property type="protein sequence ID" value="MDG4721788.1"/>
    <property type="molecule type" value="Genomic_DNA"/>
</dbReference>
<dbReference type="PANTHER" id="PTHR40572:SF1">
    <property type="entry name" value="PROTEIN BAX"/>
    <property type="match status" value="1"/>
</dbReference>
<proteinExistence type="predicted"/>
<dbReference type="InterPro" id="IPR053195">
    <property type="entry name" value="Bax-like"/>
</dbReference>
<evidence type="ECO:0000259" key="1">
    <source>
        <dbReference type="Pfam" id="PF01832"/>
    </source>
</evidence>
<comment type="caution">
    <text evidence="2">The sequence shown here is derived from an EMBL/GenBank/DDBJ whole genome shotgun (WGS) entry which is preliminary data.</text>
</comment>
<sequence>MAIIRSIPFIICATAITIGSFAGLIASAKADITLPVPSAKDIITVELHSYDQLANFFDDLGYTPKSWDAGERVIPRLFLQTIPSLWRDEIADQLTVTAKKRTFFRTLGPLILLANEEIAFQQKALQDAITSNDTAIITELASQYRVTTPADDPATIAELKMRIGPVPASLAMAQMAIESGWGTSRFAAQGNALFGQWTYGGNGITPEQQRTHLGDYKIAAFETPFRSVRAYMINLNTGSAYQEFRDMRAAMIKRNEPLSGSDLAETLTRYSERGGVYIKEIQAVIRQNKLAHADDAVLEESPYYHLIPQGE</sequence>
<evidence type="ECO:0000313" key="2">
    <source>
        <dbReference type="EMBL" id="MDG4721788.1"/>
    </source>
</evidence>
<evidence type="ECO:0000313" key="3">
    <source>
        <dbReference type="Proteomes" id="UP001529180"/>
    </source>
</evidence>
<reference evidence="2 3" key="1">
    <citation type="submission" date="2023-03" db="EMBL/GenBank/DDBJ databases">
        <title>Strain FZY0004 represents a novel species in the genus Thalassospira isolated from seawater.</title>
        <authorList>
            <person name="Fu Z.-Y."/>
        </authorList>
    </citation>
    <scope>NUCLEOTIDE SEQUENCE [LARGE SCALE GENOMIC DNA]</scope>
    <source>
        <strain evidence="2 3">FZY0004</strain>
    </source>
</reference>
<dbReference type="PANTHER" id="PTHR40572">
    <property type="entry name" value="PROTEIN BAX"/>
    <property type="match status" value="1"/>
</dbReference>
<dbReference type="RefSeq" id="WP_114104276.1">
    <property type="nucleotide sequence ID" value="NZ_JARSBO010000017.1"/>
</dbReference>
<dbReference type="Gene3D" id="1.10.530.10">
    <property type="match status" value="1"/>
</dbReference>
<feature type="domain" description="Mannosyl-glycoprotein endo-beta-N-acetylglucosamidase-like" evidence="1">
    <location>
        <begin position="161"/>
        <end position="289"/>
    </location>
</feature>
<dbReference type="Pfam" id="PF01832">
    <property type="entry name" value="Glucosaminidase"/>
    <property type="match status" value="1"/>
</dbReference>
<dbReference type="Proteomes" id="UP001529180">
    <property type="component" value="Unassembled WGS sequence"/>
</dbReference>
<accession>A0ABT6GIM9</accession>
<gene>
    <name evidence="2" type="ORF">P7680_22500</name>
</gene>
<organism evidence="2 3">
    <name type="scientific">Thalassospira aquimaris</name>
    <dbReference type="NCBI Taxonomy" id="3037796"/>
    <lineage>
        <taxon>Bacteria</taxon>
        <taxon>Pseudomonadati</taxon>
        <taxon>Pseudomonadota</taxon>
        <taxon>Alphaproteobacteria</taxon>
        <taxon>Rhodospirillales</taxon>
        <taxon>Thalassospiraceae</taxon>
        <taxon>Thalassospira</taxon>
    </lineage>
</organism>
<protein>
    <submittedName>
        <fullName evidence="2">Glucosaminidase domain-containing protein</fullName>
    </submittedName>
</protein>
<keyword evidence="3" id="KW-1185">Reference proteome</keyword>